<feature type="compositionally biased region" description="Polar residues" evidence="1">
    <location>
        <begin position="376"/>
        <end position="388"/>
    </location>
</feature>
<name>A0A226E3P2_FOLCA</name>
<feature type="region of interest" description="Disordered" evidence="1">
    <location>
        <begin position="499"/>
        <end position="593"/>
    </location>
</feature>
<reference evidence="2 3" key="1">
    <citation type="submission" date="2015-12" db="EMBL/GenBank/DDBJ databases">
        <title>The genome of Folsomia candida.</title>
        <authorList>
            <person name="Faddeeva A."/>
            <person name="Derks M.F."/>
            <person name="Anvar Y."/>
            <person name="Smit S."/>
            <person name="Van Straalen N."/>
            <person name="Roelofs D."/>
        </authorList>
    </citation>
    <scope>NUCLEOTIDE SEQUENCE [LARGE SCALE GENOMIC DNA]</scope>
    <source>
        <strain evidence="2 3">VU population</strain>
        <tissue evidence="2">Whole body</tissue>
    </source>
</reference>
<feature type="compositionally biased region" description="Low complexity" evidence="1">
    <location>
        <begin position="179"/>
        <end position="199"/>
    </location>
</feature>
<proteinExistence type="predicted"/>
<feature type="compositionally biased region" description="Polar residues" evidence="1">
    <location>
        <begin position="163"/>
        <end position="178"/>
    </location>
</feature>
<gene>
    <name evidence="2" type="ORF">Fcan01_13849</name>
</gene>
<feature type="compositionally biased region" description="Polar residues" evidence="1">
    <location>
        <begin position="1"/>
        <end position="12"/>
    </location>
</feature>
<dbReference type="Proteomes" id="UP000198287">
    <property type="component" value="Unassembled WGS sequence"/>
</dbReference>
<feature type="region of interest" description="Disordered" evidence="1">
    <location>
        <begin position="248"/>
        <end position="310"/>
    </location>
</feature>
<evidence type="ECO:0000256" key="1">
    <source>
        <dbReference type="SAM" id="MobiDB-lite"/>
    </source>
</evidence>
<comment type="caution">
    <text evidence="2">The sequence shown here is derived from an EMBL/GenBank/DDBJ whole genome shotgun (WGS) entry which is preliminary data.</text>
</comment>
<evidence type="ECO:0000313" key="3">
    <source>
        <dbReference type="Proteomes" id="UP000198287"/>
    </source>
</evidence>
<dbReference type="AlphaFoldDB" id="A0A226E3P2"/>
<feature type="compositionally biased region" description="Low complexity" evidence="1">
    <location>
        <begin position="543"/>
        <end position="556"/>
    </location>
</feature>
<feature type="region of interest" description="Disordered" evidence="1">
    <location>
        <begin position="1"/>
        <end position="85"/>
    </location>
</feature>
<feature type="region of interest" description="Disordered" evidence="1">
    <location>
        <begin position="743"/>
        <end position="784"/>
    </location>
</feature>
<feature type="compositionally biased region" description="Polar residues" evidence="1">
    <location>
        <begin position="510"/>
        <end position="526"/>
    </location>
</feature>
<organism evidence="2 3">
    <name type="scientific">Folsomia candida</name>
    <name type="common">Springtail</name>
    <dbReference type="NCBI Taxonomy" id="158441"/>
    <lineage>
        <taxon>Eukaryota</taxon>
        <taxon>Metazoa</taxon>
        <taxon>Ecdysozoa</taxon>
        <taxon>Arthropoda</taxon>
        <taxon>Hexapoda</taxon>
        <taxon>Collembola</taxon>
        <taxon>Entomobryomorpha</taxon>
        <taxon>Isotomoidea</taxon>
        <taxon>Isotomidae</taxon>
        <taxon>Proisotominae</taxon>
        <taxon>Folsomia</taxon>
    </lineage>
</organism>
<feature type="region of interest" description="Disordered" evidence="1">
    <location>
        <begin position="162"/>
        <end position="220"/>
    </location>
</feature>
<feature type="region of interest" description="Disordered" evidence="1">
    <location>
        <begin position="671"/>
        <end position="700"/>
    </location>
</feature>
<accession>A0A226E3P2</accession>
<protein>
    <submittedName>
        <fullName evidence="2">Uncharacterized protein</fullName>
    </submittedName>
</protein>
<feature type="compositionally biased region" description="Polar residues" evidence="1">
    <location>
        <begin position="286"/>
        <end position="310"/>
    </location>
</feature>
<feature type="compositionally biased region" description="Polar residues" evidence="1">
    <location>
        <begin position="55"/>
        <end position="77"/>
    </location>
</feature>
<sequence>MPAETMISSPSRMMTTPMPTNHHHHKGTVLPANTKGPNNSLLFSKGLSEDHKSPNSRLLQLAERTSNPARSHNNKGTSSSSSSHLLSFRNVISPSKSSTSFARRNTSILNSSQSPTSPGEKCAVRQNPKLYTSFSSKSCSKLTKAFIRSDPLKTNIEHLVSPMHNNNKAGPKSPSHSANSGQGVNTSSVSSSSSSSPTSRGGGSGANLSSSDHNSDTSLSSGLSNLITPLKAIHASFHDRSKLSNAFAPRSRLFSQKDKSKSSPKPSPVSRRENHSPDFLEYFGNPCNQLAVNNSQQQSPEVGLPTRNNNNAYSTPDILENVLGVEDNDTNYIILDRIGRRASEDFINRSNNTNSLVPKGGRSHSSSSSTIPPDESITNKTPHSNKSKSPLIISGTPTRHDNHVQISNRNLLRDQNHHPQQNLIPCTTPTVSNLHTDINYNNNRHVVVASPPRNKSKPSPSDTEGGGIIAMNISAMKMSTATPMKISSSAACRAQIVTLSARSSSDEADTTITTTLKEQQQSTKKNVGTAGAAHLNSKESSHNHQNLHLQQQSCNNNDHDHQKVWADYPSTSTSSGINSSNSSKLTESGSKSSVWNNSNYATSTSCNGHGHSVYDDNDECAPVPPPIPKRCSTTTTSSHLLVVSPRCKSTPVPPPPMTFNEMKSVSTTNPVVLQGRNNDTKSARPPPPPPPKRNFTNGSSSNLIVRSEKRLNSLMHSFSFSFGRSKCGNNGCGRGGIYSPLENETIPTPHLNRNRSRSLPKSFLSGNRHRNKGQDLMGRSALPR</sequence>
<feature type="region of interest" description="Disordered" evidence="1">
    <location>
        <begin position="645"/>
        <end position="664"/>
    </location>
</feature>
<dbReference type="OrthoDB" id="660555at2759"/>
<feature type="compositionally biased region" description="Low complexity" evidence="1">
    <location>
        <begin position="207"/>
        <end position="220"/>
    </location>
</feature>
<evidence type="ECO:0000313" key="2">
    <source>
        <dbReference type="EMBL" id="OXA51587.1"/>
    </source>
</evidence>
<keyword evidence="3" id="KW-1185">Reference proteome</keyword>
<feature type="compositionally biased region" description="Low complexity" evidence="1">
    <location>
        <begin position="570"/>
        <end position="593"/>
    </location>
</feature>
<dbReference type="EMBL" id="LNIX01000007">
    <property type="protein sequence ID" value="OXA51587.1"/>
    <property type="molecule type" value="Genomic_DNA"/>
</dbReference>
<feature type="region of interest" description="Disordered" evidence="1">
    <location>
        <begin position="349"/>
        <end position="402"/>
    </location>
</feature>